<keyword evidence="2" id="KW-1185">Reference proteome</keyword>
<keyword evidence="1" id="KW-0812">Transmembrane</keyword>
<reference evidence="3" key="1">
    <citation type="submission" date="2022-11" db="UniProtKB">
        <authorList>
            <consortium name="WormBaseParasite"/>
        </authorList>
    </citation>
    <scope>IDENTIFICATION</scope>
</reference>
<dbReference type="WBParaSite" id="ACRNAN_scaffold15871.g24487.t1">
    <property type="protein sequence ID" value="ACRNAN_scaffold15871.g24487.t1"/>
    <property type="gene ID" value="ACRNAN_scaffold15871.g24487"/>
</dbReference>
<dbReference type="AlphaFoldDB" id="A0A914CYD4"/>
<keyword evidence="1" id="KW-0472">Membrane</keyword>
<evidence type="ECO:0000256" key="1">
    <source>
        <dbReference type="SAM" id="Phobius"/>
    </source>
</evidence>
<accession>A0A914CYD4</accession>
<sequence>MAATLESISIGSLISVVAGISLCLNLFVFIVILKGGFLQSTHNGIYIFALANIGGNAFQMAISTFYLGACSIIQDFIVPGGLYGFWPKFISFLFGSQWYQECLIQAIIALD</sequence>
<protein>
    <submittedName>
        <fullName evidence="3">Uncharacterized protein</fullName>
    </submittedName>
</protein>
<dbReference type="Proteomes" id="UP000887540">
    <property type="component" value="Unplaced"/>
</dbReference>
<proteinExistence type="predicted"/>
<keyword evidence="1" id="KW-1133">Transmembrane helix</keyword>
<evidence type="ECO:0000313" key="2">
    <source>
        <dbReference type="Proteomes" id="UP000887540"/>
    </source>
</evidence>
<feature type="transmembrane region" description="Helical" evidence="1">
    <location>
        <begin position="12"/>
        <end position="33"/>
    </location>
</feature>
<feature type="transmembrane region" description="Helical" evidence="1">
    <location>
        <begin position="45"/>
        <end position="67"/>
    </location>
</feature>
<organism evidence="2 3">
    <name type="scientific">Acrobeloides nanus</name>
    <dbReference type="NCBI Taxonomy" id="290746"/>
    <lineage>
        <taxon>Eukaryota</taxon>
        <taxon>Metazoa</taxon>
        <taxon>Ecdysozoa</taxon>
        <taxon>Nematoda</taxon>
        <taxon>Chromadorea</taxon>
        <taxon>Rhabditida</taxon>
        <taxon>Tylenchina</taxon>
        <taxon>Cephalobomorpha</taxon>
        <taxon>Cephaloboidea</taxon>
        <taxon>Cephalobidae</taxon>
        <taxon>Acrobeloides</taxon>
    </lineage>
</organism>
<evidence type="ECO:0000313" key="3">
    <source>
        <dbReference type="WBParaSite" id="ACRNAN_scaffold15871.g24487.t1"/>
    </source>
</evidence>
<name>A0A914CYD4_9BILA</name>